<feature type="signal peptide" evidence="2">
    <location>
        <begin position="1"/>
        <end position="30"/>
    </location>
</feature>
<dbReference type="PANTHER" id="PTHR34127:SF1">
    <property type="entry name" value="OS04G0405600 PROTEIN"/>
    <property type="match status" value="1"/>
</dbReference>
<name>K0TFL0_THAOC</name>
<evidence type="ECO:0000256" key="1">
    <source>
        <dbReference type="SAM" id="MobiDB-lite"/>
    </source>
</evidence>
<keyword evidence="4" id="KW-1185">Reference proteome</keyword>
<dbReference type="Pfam" id="PF07082">
    <property type="entry name" value="DUF1350"/>
    <property type="match status" value="1"/>
</dbReference>
<dbReference type="AlphaFoldDB" id="K0TFL0"/>
<keyword evidence="2" id="KW-0732">Signal</keyword>
<feature type="region of interest" description="Disordered" evidence="1">
    <location>
        <begin position="81"/>
        <end position="109"/>
    </location>
</feature>
<dbReference type="OMA" id="PSECLEQ"/>
<feature type="region of interest" description="Disordered" evidence="1">
    <location>
        <begin position="135"/>
        <end position="200"/>
    </location>
</feature>
<dbReference type="OrthoDB" id="3980at2759"/>
<proteinExistence type="predicted"/>
<evidence type="ECO:0000313" key="3">
    <source>
        <dbReference type="EMBL" id="EJK77538.1"/>
    </source>
</evidence>
<dbReference type="eggNOG" id="ENOG502R0ZI">
    <property type="taxonomic scope" value="Eukaryota"/>
</dbReference>
<dbReference type="PANTHER" id="PTHR34127">
    <property type="entry name" value="OS04G0405600 PROTEIN"/>
    <property type="match status" value="1"/>
</dbReference>
<comment type="caution">
    <text evidence="3">The sequence shown here is derived from an EMBL/GenBank/DDBJ whole genome shotgun (WGS) entry which is preliminary data.</text>
</comment>
<dbReference type="Proteomes" id="UP000266841">
    <property type="component" value="Unassembled WGS sequence"/>
</dbReference>
<feature type="compositionally biased region" description="Polar residues" evidence="1">
    <location>
        <begin position="90"/>
        <end position="107"/>
    </location>
</feature>
<feature type="compositionally biased region" description="Basic residues" evidence="1">
    <location>
        <begin position="144"/>
        <end position="160"/>
    </location>
</feature>
<reference evidence="3 4" key="1">
    <citation type="journal article" date="2012" name="Genome Biol.">
        <title>Genome and low-iron response of an oceanic diatom adapted to chronic iron limitation.</title>
        <authorList>
            <person name="Lommer M."/>
            <person name="Specht M."/>
            <person name="Roy A.S."/>
            <person name="Kraemer L."/>
            <person name="Andreson R."/>
            <person name="Gutowska M.A."/>
            <person name="Wolf J."/>
            <person name="Bergner S.V."/>
            <person name="Schilhabel M.B."/>
            <person name="Klostermeier U.C."/>
            <person name="Beiko R.G."/>
            <person name="Rosenstiel P."/>
            <person name="Hippler M."/>
            <person name="Laroche J."/>
        </authorList>
    </citation>
    <scope>NUCLEOTIDE SEQUENCE [LARGE SCALE GENOMIC DNA]</scope>
    <source>
        <strain evidence="3 4">CCMP1005</strain>
    </source>
</reference>
<feature type="region of interest" description="Disordered" evidence="1">
    <location>
        <begin position="532"/>
        <end position="556"/>
    </location>
</feature>
<accession>K0TFL0</accession>
<feature type="compositionally biased region" description="Polar residues" evidence="1">
    <location>
        <begin position="171"/>
        <end position="184"/>
    </location>
</feature>
<feature type="chain" id="PRO_5030173166" description="AB hydrolase-1 domain-containing protein" evidence="2">
    <location>
        <begin position="31"/>
        <end position="630"/>
    </location>
</feature>
<evidence type="ECO:0008006" key="5">
    <source>
        <dbReference type="Google" id="ProtNLM"/>
    </source>
</evidence>
<feature type="compositionally biased region" description="Basic and acidic residues" evidence="1">
    <location>
        <begin position="185"/>
        <end position="198"/>
    </location>
</feature>
<sequence length="630" mass="71243">MHSRRRSKPSNAHHAWVVTLLLAAHHGARGFPIRKSFKTACLRRHAVHRIGQCNPAASCLFSSTPGDDTVDKLQVRFEEAMRRRQKRRANGSSAGDNDDVASTQQRDIPSECLEQSMLETSRETAAEPRHDQIRYHQQGESEKKSKKKSKSQPKKFRVERRKLQDGDGIEQKQTSADVESQSSNREGDLFRDSPERGRYTKAPRPKFVWETYGASSVLFPSGSESLRPDAIIHFVGGTFFGSYPRKFYGSLLEKVSCQCNAVVVATSIPLVLPGKNIVNRLGGWMFDDADESERRRRDETKNPLDHISLAQTIQREFNMAYRDVILDEFCFDSADDGKVEDFMQSVPIIGIGHSLGSRIQAVSCSHPRVAQQYLAMGKGQRMIRSGRDGMVYLGFSNWGASESIPGVDTLDATVQNRKREQKDEYFGTGKGRREDTWDERSTRRRRDRYNRYDRYSEDLELSDVFSDVVTSVADGARQISEALTPEPESLEFKPTPDELWRGIVEDTRYHCSSHLVVQFKEDPIDQGSRLARSLLDTRDSEPKTANPSEESESENNVKFARLSGGHLTPVTLKESISRLLPRGAMSVLSSSYNYLLGQLLEDERATRSARQEARQMNDLVDTISSYIASI</sequence>
<evidence type="ECO:0000256" key="2">
    <source>
        <dbReference type="SAM" id="SignalP"/>
    </source>
</evidence>
<gene>
    <name evidence="3" type="ORF">THAOC_00624</name>
</gene>
<dbReference type="ESTHER" id="thaoc-k0tfl0">
    <property type="family name" value="Duf_1350"/>
</dbReference>
<protein>
    <recommendedName>
        <fullName evidence="5">AB hydrolase-1 domain-containing protein</fullName>
    </recommendedName>
</protein>
<evidence type="ECO:0000313" key="4">
    <source>
        <dbReference type="Proteomes" id="UP000266841"/>
    </source>
</evidence>
<dbReference type="InterPro" id="IPR010765">
    <property type="entry name" value="DUF1350"/>
</dbReference>
<dbReference type="EMBL" id="AGNL01000741">
    <property type="protein sequence ID" value="EJK77538.1"/>
    <property type="molecule type" value="Genomic_DNA"/>
</dbReference>
<organism evidence="3 4">
    <name type="scientific">Thalassiosira oceanica</name>
    <name type="common">Marine diatom</name>
    <dbReference type="NCBI Taxonomy" id="159749"/>
    <lineage>
        <taxon>Eukaryota</taxon>
        <taxon>Sar</taxon>
        <taxon>Stramenopiles</taxon>
        <taxon>Ochrophyta</taxon>
        <taxon>Bacillariophyta</taxon>
        <taxon>Coscinodiscophyceae</taxon>
        <taxon>Thalassiosirophycidae</taxon>
        <taxon>Thalassiosirales</taxon>
        <taxon>Thalassiosiraceae</taxon>
        <taxon>Thalassiosira</taxon>
    </lineage>
</organism>